<dbReference type="InterPro" id="IPR001810">
    <property type="entry name" value="F-box_dom"/>
</dbReference>
<keyword evidence="1" id="KW-0833">Ubl conjugation pathway</keyword>
<dbReference type="Pfam" id="PF12937">
    <property type="entry name" value="F-box-like"/>
    <property type="match status" value="1"/>
</dbReference>
<evidence type="ECO:0000256" key="2">
    <source>
        <dbReference type="PROSITE-ProRule" id="PRU00339"/>
    </source>
</evidence>
<dbReference type="InterPro" id="IPR019734">
    <property type="entry name" value="TPR_rpt"/>
</dbReference>
<accession>A0ABM0ZYB8</accession>
<name>A0ABM0ZYB8_APLCA</name>
<feature type="region of interest" description="Disordered" evidence="3">
    <location>
        <begin position="1"/>
        <end position="109"/>
    </location>
</feature>
<dbReference type="PANTHER" id="PTHR12874">
    <property type="entry name" value="F-BOX ONLY PROTEIN 48-RELATED"/>
    <property type="match status" value="1"/>
</dbReference>
<dbReference type="Gene3D" id="1.25.40.10">
    <property type="entry name" value="Tetratricopeptide repeat domain"/>
    <property type="match status" value="1"/>
</dbReference>
<evidence type="ECO:0000313" key="7">
    <source>
        <dbReference type="RefSeq" id="XP_012937042.1"/>
    </source>
</evidence>
<evidence type="ECO:0000256" key="3">
    <source>
        <dbReference type="SAM" id="MobiDB-lite"/>
    </source>
</evidence>
<feature type="repeat" description="TPR" evidence="2">
    <location>
        <begin position="120"/>
        <end position="153"/>
    </location>
</feature>
<feature type="domain" description="F-box" evidence="4">
    <location>
        <begin position="212"/>
        <end position="261"/>
    </location>
</feature>
<proteinExistence type="predicted"/>
<dbReference type="SUPFAM" id="SSF81383">
    <property type="entry name" value="F-box domain"/>
    <property type="match status" value="1"/>
</dbReference>
<evidence type="ECO:0000259" key="5">
    <source>
        <dbReference type="Pfam" id="PF19270"/>
    </source>
</evidence>
<dbReference type="Gene3D" id="1.20.1280.50">
    <property type="match status" value="1"/>
</dbReference>
<evidence type="ECO:0000259" key="4">
    <source>
        <dbReference type="Pfam" id="PF12937"/>
    </source>
</evidence>
<feature type="domain" description="F-box protein Hrt3/FBXO9 C-terminal" evidence="5">
    <location>
        <begin position="273"/>
        <end position="385"/>
    </location>
</feature>
<sequence length="470" mass="53876">MDSNQPENQTFRQDPAAAADAEVEDEPRVVPLLGEAVENEEINADENVALGEEDGSSPLSSGSNGGPQIVNDQLDMFRQQWQDELQKKPNSRGQSPRASREDSPGGHKSEAAVNVVENQARAYFFQGMTAEDDGMLSEAIYYYKKALQLVPDIESKLGSFLTRSPRDRGRQDSESSMDGSELEEDLLNNFENLNLREHGLCLPQYEQRGTHISSLPVELIMYILRWVVSPELDLRSLEMFSMVCRGFYMCARDETVWKLACEKIWGVNLGSPKKYGASWRRMLIERPHMLFDGCYISRVTYIRQGEQGMDQFYRPFHLVEYYRYVRFFPDGHVLMLVSPEDPLQTLPKLRHRNSKAAGILKGHYKISEFKVTCVLKRVKTAEVATYRYKRHRQAANQNDAEVTYSVEFDVASVGRRSHVQLVWGSYTVRTYYKSTGHETVNNFDLNKRTFPPLNFSRVRSFLSNSQEPLS</sequence>
<dbReference type="SMART" id="SM00028">
    <property type="entry name" value="TPR"/>
    <property type="match status" value="1"/>
</dbReference>
<gene>
    <name evidence="7" type="primary">LOC101850881</name>
</gene>
<feature type="compositionally biased region" description="Basic and acidic residues" evidence="3">
    <location>
        <begin position="164"/>
        <end position="173"/>
    </location>
</feature>
<dbReference type="RefSeq" id="XP_012937042.1">
    <property type="nucleotide sequence ID" value="XM_013081588.2"/>
</dbReference>
<dbReference type="CDD" id="cd22089">
    <property type="entry name" value="F-box_FBXO9"/>
    <property type="match status" value="1"/>
</dbReference>
<evidence type="ECO:0000256" key="1">
    <source>
        <dbReference type="ARBA" id="ARBA00022786"/>
    </source>
</evidence>
<keyword evidence="2" id="KW-0802">TPR repeat</keyword>
<dbReference type="SUPFAM" id="SSF48452">
    <property type="entry name" value="TPR-like"/>
    <property type="match status" value="1"/>
</dbReference>
<dbReference type="PANTHER" id="PTHR12874:SF29">
    <property type="entry name" value="F-BOX ONLY PROTEIN 9"/>
    <property type="match status" value="1"/>
</dbReference>
<evidence type="ECO:0000313" key="6">
    <source>
        <dbReference type="Proteomes" id="UP000694888"/>
    </source>
</evidence>
<dbReference type="InterPro" id="IPR045464">
    <property type="entry name" value="Hrt3/FBXO9_C"/>
</dbReference>
<dbReference type="PROSITE" id="PS50005">
    <property type="entry name" value="TPR"/>
    <property type="match status" value="1"/>
</dbReference>
<dbReference type="GeneID" id="101850881"/>
<dbReference type="Pfam" id="PF19270">
    <property type="entry name" value="FBO_C"/>
    <property type="match status" value="1"/>
</dbReference>
<organism evidence="6 7">
    <name type="scientific">Aplysia californica</name>
    <name type="common">California sea hare</name>
    <dbReference type="NCBI Taxonomy" id="6500"/>
    <lineage>
        <taxon>Eukaryota</taxon>
        <taxon>Metazoa</taxon>
        <taxon>Spiralia</taxon>
        <taxon>Lophotrochozoa</taxon>
        <taxon>Mollusca</taxon>
        <taxon>Gastropoda</taxon>
        <taxon>Heterobranchia</taxon>
        <taxon>Euthyneura</taxon>
        <taxon>Tectipleura</taxon>
        <taxon>Aplysiida</taxon>
        <taxon>Aplysioidea</taxon>
        <taxon>Aplysiidae</taxon>
        <taxon>Aplysia</taxon>
    </lineage>
</organism>
<reference evidence="7" key="1">
    <citation type="submission" date="2025-08" db="UniProtKB">
        <authorList>
            <consortium name="RefSeq"/>
        </authorList>
    </citation>
    <scope>IDENTIFICATION</scope>
</reference>
<feature type="compositionally biased region" description="Basic and acidic residues" evidence="3">
    <location>
        <begin position="98"/>
        <end position="109"/>
    </location>
</feature>
<dbReference type="InterPro" id="IPR036047">
    <property type="entry name" value="F-box-like_dom_sf"/>
</dbReference>
<dbReference type="Proteomes" id="UP000694888">
    <property type="component" value="Unplaced"/>
</dbReference>
<dbReference type="InterPro" id="IPR011990">
    <property type="entry name" value="TPR-like_helical_dom_sf"/>
</dbReference>
<protein>
    <submittedName>
        <fullName evidence="7">F-box only protein 9</fullName>
    </submittedName>
</protein>
<feature type="region of interest" description="Disordered" evidence="3">
    <location>
        <begin position="160"/>
        <end position="181"/>
    </location>
</feature>
<keyword evidence="6" id="KW-1185">Reference proteome</keyword>
<feature type="compositionally biased region" description="Polar residues" evidence="3">
    <location>
        <begin position="1"/>
        <end position="12"/>
    </location>
</feature>